<dbReference type="InterPro" id="IPR007554">
    <property type="entry name" value="Glycerophosphate_synth"/>
</dbReference>
<keyword evidence="7" id="KW-1133">Transmembrane helix</keyword>
<dbReference type="eggNOG" id="COG1887">
    <property type="taxonomic scope" value="Bacteria"/>
</dbReference>
<dbReference type="PANTHER" id="PTHR37316:SF3">
    <property type="entry name" value="TEICHOIC ACID GLYCEROL-PHOSPHATE TRANSFERASE"/>
    <property type="match status" value="1"/>
</dbReference>
<sequence>MSIKRRLFYIVKYSFVVYSVYYVVGTLFLRLLKFFIKPDDKLILFSSFGGRKFDDSPKTLYELMLKDKRFGDYKLIWAFTNPDEVELSEDRKIKCDTLNYYVTALKARVWITNSSIERGLSFKGKNTFYFNTWHGTPLKKMGADISADNQSFKGKTKNRCDVFLVQGEYEADIFSRVFTIEREKIRLIGLPRNDILIQYTNKYQLELREKLGIPVGKKVILYAPTFREYEKTEDLECKLTVPINLEYWKERLGMDYVLLFRAHYEVAKSMEITDDDFVREMSAYPQLEDLMIVSDMLVSDYSSIFFDYSVMHKPMYCFAYDYERYASERGMYFDIRDYISATDNEVDLLSMLTKGNDFEAQEKSNVFQKKYVTAYGLATKLSIDIIAKEIGLFVSVPKRHM</sequence>
<dbReference type="Proteomes" id="UP000184192">
    <property type="component" value="Unassembled WGS sequence"/>
</dbReference>
<keyword evidence="5" id="KW-0777">Teichoic acid biosynthesis</keyword>
<dbReference type="InterPro" id="IPR051612">
    <property type="entry name" value="Teichoic_Acid_Biosynth"/>
</dbReference>
<evidence type="ECO:0000256" key="4">
    <source>
        <dbReference type="ARBA" id="ARBA00022679"/>
    </source>
</evidence>
<evidence type="ECO:0000256" key="2">
    <source>
        <dbReference type="ARBA" id="ARBA00010488"/>
    </source>
</evidence>
<keyword evidence="4 9" id="KW-0808">Transferase</keyword>
<keyword evidence="6 7" id="KW-0472">Membrane</keyword>
<organism evidence="9 10">
    <name type="scientific">Bacteroides stercorirosoris</name>
    <dbReference type="NCBI Taxonomy" id="871324"/>
    <lineage>
        <taxon>Bacteria</taxon>
        <taxon>Pseudomonadati</taxon>
        <taxon>Bacteroidota</taxon>
        <taxon>Bacteroidia</taxon>
        <taxon>Bacteroidales</taxon>
        <taxon>Bacteroidaceae</taxon>
        <taxon>Bacteroides</taxon>
    </lineage>
</organism>
<dbReference type="EMBL" id="QSCF01000006">
    <property type="protein sequence ID" value="RGX79996.1"/>
    <property type="molecule type" value="Genomic_DNA"/>
</dbReference>
<dbReference type="SUPFAM" id="SSF53756">
    <property type="entry name" value="UDP-Glycosyltransferase/glycogen phosphorylase"/>
    <property type="match status" value="1"/>
</dbReference>
<dbReference type="GeneID" id="92714848"/>
<keyword evidence="10" id="KW-1185">Reference proteome</keyword>
<keyword evidence="7" id="KW-0812">Transmembrane</keyword>
<protein>
    <submittedName>
        <fullName evidence="9">CDP-glycerol glycerophosphotransferase</fullName>
    </submittedName>
    <submittedName>
        <fullName evidence="8">CDP-glycerol--poly(Glycerophosphate) glycerophosphotransferase</fullName>
    </submittedName>
</protein>
<evidence type="ECO:0000313" key="10">
    <source>
        <dbReference type="Proteomes" id="UP000184192"/>
    </source>
</evidence>
<name>A0A1M6LZN8_9BACE</name>
<dbReference type="Pfam" id="PF04464">
    <property type="entry name" value="Glyphos_transf"/>
    <property type="match status" value="1"/>
</dbReference>
<proteinExistence type="inferred from homology"/>
<keyword evidence="3" id="KW-1003">Cell membrane</keyword>
<evidence type="ECO:0000313" key="11">
    <source>
        <dbReference type="Proteomes" id="UP000286075"/>
    </source>
</evidence>
<evidence type="ECO:0000256" key="1">
    <source>
        <dbReference type="ARBA" id="ARBA00004202"/>
    </source>
</evidence>
<evidence type="ECO:0000313" key="8">
    <source>
        <dbReference type="EMBL" id="RGX79996.1"/>
    </source>
</evidence>
<dbReference type="GO" id="GO:0019350">
    <property type="term" value="P:teichoic acid biosynthetic process"/>
    <property type="evidence" value="ECO:0007669"/>
    <property type="project" value="UniProtKB-KW"/>
</dbReference>
<dbReference type="PANTHER" id="PTHR37316">
    <property type="entry name" value="TEICHOIC ACID GLYCEROL-PHOSPHATE PRIMASE"/>
    <property type="match status" value="1"/>
</dbReference>
<dbReference type="Gene3D" id="3.40.50.12580">
    <property type="match status" value="1"/>
</dbReference>
<evidence type="ECO:0000256" key="7">
    <source>
        <dbReference type="SAM" id="Phobius"/>
    </source>
</evidence>
<dbReference type="Gene3D" id="3.40.50.11820">
    <property type="match status" value="1"/>
</dbReference>
<feature type="transmembrane region" description="Helical" evidence="7">
    <location>
        <begin position="7"/>
        <end position="32"/>
    </location>
</feature>
<dbReference type="InterPro" id="IPR043148">
    <property type="entry name" value="TagF_C"/>
</dbReference>
<dbReference type="EMBL" id="FQZN01000058">
    <property type="protein sequence ID" value="SHJ76483.1"/>
    <property type="molecule type" value="Genomic_DNA"/>
</dbReference>
<evidence type="ECO:0000256" key="6">
    <source>
        <dbReference type="ARBA" id="ARBA00023136"/>
    </source>
</evidence>
<reference evidence="10" key="1">
    <citation type="submission" date="2016-11" db="EMBL/GenBank/DDBJ databases">
        <authorList>
            <person name="Varghese N."/>
            <person name="Submissions S."/>
        </authorList>
    </citation>
    <scope>NUCLEOTIDE SEQUENCE [LARGE SCALE GENOMIC DNA]</scope>
    <source>
        <strain evidence="10">DSM 26884</strain>
    </source>
</reference>
<comment type="subcellular location">
    <subcellularLocation>
        <location evidence="1">Cell membrane</location>
        <topology evidence="1">Peripheral membrane protein</topology>
    </subcellularLocation>
</comment>
<gene>
    <name evidence="8" type="ORF">DXA68_05215</name>
    <name evidence="9" type="ORF">SAMN05444350_15814</name>
</gene>
<dbReference type="RefSeq" id="WP_073315115.1">
    <property type="nucleotide sequence ID" value="NZ_CABMFG010000006.1"/>
</dbReference>
<evidence type="ECO:0000256" key="3">
    <source>
        <dbReference type="ARBA" id="ARBA00022475"/>
    </source>
</evidence>
<dbReference type="InterPro" id="IPR043149">
    <property type="entry name" value="TagF_N"/>
</dbReference>
<reference evidence="8 11" key="3">
    <citation type="submission" date="2018-08" db="EMBL/GenBank/DDBJ databases">
        <title>A genome reference for cultivated species of the human gut microbiota.</title>
        <authorList>
            <person name="Zou Y."/>
            <person name="Xue W."/>
            <person name="Luo G."/>
        </authorList>
    </citation>
    <scope>NUCLEOTIDE SEQUENCE [LARGE SCALE GENOMIC DNA]</scope>
    <source>
        <strain evidence="8 11">OF03-9BH</strain>
    </source>
</reference>
<dbReference type="AlphaFoldDB" id="A0A1M6LZN8"/>
<dbReference type="GO" id="GO:0047355">
    <property type="term" value="F:CDP-glycerol glycerophosphotransferase activity"/>
    <property type="evidence" value="ECO:0007669"/>
    <property type="project" value="InterPro"/>
</dbReference>
<evidence type="ECO:0000256" key="5">
    <source>
        <dbReference type="ARBA" id="ARBA00022944"/>
    </source>
</evidence>
<dbReference type="OrthoDB" id="9811865at2"/>
<dbReference type="Proteomes" id="UP000286075">
    <property type="component" value="Unassembled WGS sequence"/>
</dbReference>
<evidence type="ECO:0000313" key="9">
    <source>
        <dbReference type="EMBL" id="SHJ76483.1"/>
    </source>
</evidence>
<accession>A0A1M6LZN8</accession>
<reference evidence="9" key="2">
    <citation type="submission" date="2016-11" db="EMBL/GenBank/DDBJ databases">
        <authorList>
            <person name="Jaros S."/>
            <person name="Januszkiewicz K."/>
            <person name="Wedrychowicz H."/>
        </authorList>
    </citation>
    <scope>NUCLEOTIDE SEQUENCE [LARGE SCALE GENOMIC DNA]</scope>
    <source>
        <strain evidence="9">DSM 26884</strain>
    </source>
</reference>
<dbReference type="GO" id="GO:0005886">
    <property type="term" value="C:plasma membrane"/>
    <property type="evidence" value="ECO:0007669"/>
    <property type="project" value="UniProtKB-SubCell"/>
</dbReference>
<comment type="similarity">
    <text evidence="2">Belongs to the CDP-glycerol glycerophosphotransferase family.</text>
</comment>